<dbReference type="AlphaFoldDB" id="A0A9P3PVQ1"/>
<accession>A0A9P3PVQ1</accession>
<dbReference type="Pfam" id="PF20236">
    <property type="entry name" value="DUF6593"/>
    <property type="match status" value="1"/>
</dbReference>
<evidence type="ECO:0000256" key="1">
    <source>
        <dbReference type="SAM" id="MobiDB-lite"/>
    </source>
</evidence>
<evidence type="ECO:0000313" key="3">
    <source>
        <dbReference type="EMBL" id="GLB42531.1"/>
    </source>
</evidence>
<name>A0A9P3PVQ1_LYOSH</name>
<dbReference type="OrthoDB" id="3002966at2759"/>
<dbReference type="Proteomes" id="UP001063166">
    <property type="component" value="Unassembled WGS sequence"/>
</dbReference>
<dbReference type="InterPro" id="IPR046528">
    <property type="entry name" value="DUF6593"/>
</dbReference>
<proteinExistence type="predicted"/>
<gene>
    <name evidence="3" type="ORF">LshimejAT787_1105460</name>
</gene>
<evidence type="ECO:0000259" key="2">
    <source>
        <dbReference type="Pfam" id="PF20236"/>
    </source>
</evidence>
<reference evidence="3" key="1">
    <citation type="submission" date="2022-07" db="EMBL/GenBank/DDBJ databases">
        <title>The genome of Lyophyllum shimeji provides insight into the initial evolution of ectomycorrhizal fungal genome.</title>
        <authorList>
            <person name="Kobayashi Y."/>
            <person name="Shibata T."/>
            <person name="Hirakawa H."/>
            <person name="Shigenobu S."/>
            <person name="Nishiyama T."/>
            <person name="Yamada A."/>
            <person name="Hasebe M."/>
            <person name="Kawaguchi M."/>
        </authorList>
    </citation>
    <scope>NUCLEOTIDE SEQUENCE</scope>
    <source>
        <strain evidence="3">AT787</strain>
    </source>
</reference>
<feature type="domain" description="DUF6593" evidence="2">
    <location>
        <begin position="80"/>
        <end position="234"/>
    </location>
</feature>
<evidence type="ECO:0000313" key="4">
    <source>
        <dbReference type="Proteomes" id="UP001063166"/>
    </source>
</evidence>
<comment type="caution">
    <text evidence="3">The sequence shown here is derived from an EMBL/GenBank/DDBJ whole genome shotgun (WGS) entry which is preliminary data.</text>
</comment>
<feature type="region of interest" description="Disordered" evidence="1">
    <location>
        <begin position="1"/>
        <end position="39"/>
    </location>
</feature>
<keyword evidence="4" id="KW-1185">Reference proteome</keyword>
<feature type="compositionally biased region" description="Polar residues" evidence="1">
    <location>
        <begin position="8"/>
        <end position="17"/>
    </location>
</feature>
<dbReference type="EMBL" id="BRPK01000011">
    <property type="protein sequence ID" value="GLB42531.1"/>
    <property type="molecule type" value="Genomic_DNA"/>
</dbReference>
<sequence>MIIRYGTQHLSPDTGGTTPRLHHRDPLSQPPRYTLGAAPPSQPITYTFTPWTPSPSGSGDGHLLLVPQPLTRNPREPPAPVYRITASVNLDPFLPISCITQVHRPAPWDAEAPGELVGKFELSLNQQRAVLTMGDTTTRLLNVLSSIGGSLRHWKWTFNAVQLRWDCRTNLDDGSPMCICYALPSDHQLASFVPPSPEASPPLPPATLTVFPRGHEDDLLDHIVLSALVVERKMMAAM</sequence>
<protein>
    <recommendedName>
        <fullName evidence="2">DUF6593 domain-containing protein</fullName>
    </recommendedName>
</protein>
<organism evidence="3 4">
    <name type="scientific">Lyophyllum shimeji</name>
    <name type="common">Hon-shimeji</name>
    <name type="synonym">Tricholoma shimeji</name>
    <dbReference type="NCBI Taxonomy" id="47721"/>
    <lineage>
        <taxon>Eukaryota</taxon>
        <taxon>Fungi</taxon>
        <taxon>Dikarya</taxon>
        <taxon>Basidiomycota</taxon>
        <taxon>Agaricomycotina</taxon>
        <taxon>Agaricomycetes</taxon>
        <taxon>Agaricomycetidae</taxon>
        <taxon>Agaricales</taxon>
        <taxon>Tricholomatineae</taxon>
        <taxon>Lyophyllaceae</taxon>
        <taxon>Lyophyllum</taxon>
    </lineage>
</organism>